<dbReference type="InterPro" id="IPR057336">
    <property type="entry name" value="GerAC_N"/>
</dbReference>
<dbReference type="InterPro" id="IPR008844">
    <property type="entry name" value="Spore_GerAC-like"/>
</dbReference>
<keyword evidence="7" id="KW-0449">Lipoprotein</keyword>
<evidence type="ECO:0000259" key="9">
    <source>
        <dbReference type="Pfam" id="PF25198"/>
    </source>
</evidence>
<dbReference type="Proteomes" id="UP000283095">
    <property type="component" value="Chromosome"/>
</dbReference>
<dbReference type="GO" id="GO:0016020">
    <property type="term" value="C:membrane"/>
    <property type="evidence" value="ECO:0007669"/>
    <property type="project" value="UniProtKB-SubCell"/>
</dbReference>
<evidence type="ECO:0000256" key="1">
    <source>
        <dbReference type="ARBA" id="ARBA00004635"/>
    </source>
</evidence>
<dbReference type="EMBL" id="CP026095">
    <property type="protein sequence ID" value="AZV45049.1"/>
    <property type="molecule type" value="Genomic_DNA"/>
</dbReference>
<evidence type="ECO:0000256" key="5">
    <source>
        <dbReference type="ARBA" id="ARBA00023136"/>
    </source>
</evidence>
<protein>
    <submittedName>
        <fullName evidence="10">Germination protein Ger(X)C</fullName>
    </submittedName>
</protein>
<dbReference type="NCBIfam" id="TIGR02887">
    <property type="entry name" value="spore_ger_x_C"/>
    <property type="match status" value="1"/>
</dbReference>
<dbReference type="PROSITE" id="PS51257">
    <property type="entry name" value="PROKAR_LIPOPROTEIN"/>
    <property type="match status" value="1"/>
</dbReference>
<dbReference type="PANTHER" id="PTHR35789">
    <property type="entry name" value="SPORE GERMINATION PROTEIN B3"/>
    <property type="match status" value="1"/>
</dbReference>
<comment type="similarity">
    <text evidence="2">Belongs to the GerABKC lipoprotein family.</text>
</comment>
<keyword evidence="4" id="KW-0732">Signal</keyword>
<dbReference type="Pfam" id="PF05504">
    <property type="entry name" value="Spore_GerAC"/>
    <property type="match status" value="1"/>
</dbReference>
<sequence>MNRKWMFLFLMLTGLALTSGCWSKKELTDIALVSALGIDKNEEGRYVGTIQLINPGNVAGGLQGGGGGQAPAITTYSSAGDNIVEMSRRASTKISRKLYYSHTNLVVINEELAKEEGIIKILDAFDRDPEFRTTATIVIAHDTKAADIVKTLTGVDKIPANKVIKTLKFTEQRWGEHMEVSIQEGIKDLVSPGKEPVITGFRMTGNAEQGKKLENIQQSAVEENIQADGLAVFKNGKLVDWFQGETARGVTWILDKIKGTDINISWEGEQEAIAYQVIRQKTKVSANMKNGQPKISIHVHAEGDIGEVMVPVDLTAPSVLFNIEKTLEKEIQKEINEAIQRAQKNQSDIFGFGEAVHRSDPKAWKKLKQDWNNVHFPKLKADVTVEAFIRRTGLRNKPYFSNMESNQ</sequence>
<evidence type="ECO:0000256" key="4">
    <source>
        <dbReference type="ARBA" id="ARBA00022729"/>
    </source>
</evidence>
<comment type="subcellular location">
    <subcellularLocation>
        <location evidence="1">Membrane</location>
        <topology evidence="1">Lipid-anchor</topology>
    </subcellularLocation>
</comment>
<keyword evidence="6" id="KW-0564">Palmitate</keyword>
<accession>A0A3Q9RS88</accession>
<organism evidence="10 11">
    <name type="scientific">Peribacillus asahii</name>
    <dbReference type="NCBI Taxonomy" id="228899"/>
    <lineage>
        <taxon>Bacteria</taxon>
        <taxon>Bacillati</taxon>
        <taxon>Bacillota</taxon>
        <taxon>Bacilli</taxon>
        <taxon>Bacillales</taxon>
        <taxon>Bacillaceae</taxon>
        <taxon>Peribacillus</taxon>
    </lineage>
</organism>
<dbReference type="PANTHER" id="PTHR35789:SF1">
    <property type="entry name" value="SPORE GERMINATION PROTEIN B3"/>
    <property type="match status" value="1"/>
</dbReference>
<proteinExistence type="inferred from homology"/>
<dbReference type="KEGG" id="pasa:BAOM_4469"/>
<dbReference type="Pfam" id="PF25198">
    <property type="entry name" value="Spore_GerAC_N"/>
    <property type="match status" value="1"/>
</dbReference>
<dbReference type="OrthoDB" id="9816067at2"/>
<dbReference type="InterPro" id="IPR038501">
    <property type="entry name" value="Spore_GerAC_C_sf"/>
</dbReference>
<feature type="domain" description="Spore germination GerAC-like C-terminal" evidence="8">
    <location>
        <begin position="228"/>
        <end position="393"/>
    </location>
</feature>
<dbReference type="GO" id="GO:0009847">
    <property type="term" value="P:spore germination"/>
    <property type="evidence" value="ECO:0007669"/>
    <property type="project" value="InterPro"/>
</dbReference>
<dbReference type="RefSeq" id="WP_127761911.1">
    <property type="nucleotide sequence ID" value="NZ_CP026095.1"/>
</dbReference>
<name>A0A3Q9RS88_9BACI</name>
<evidence type="ECO:0000256" key="6">
    <source>
        <dbReference type="ARBA" id="ARBA00023139"/>
    </source>
</evidence>
<evidence type="ECO:0000259" key="8">
    <source>
        <dbReference type="Pfam" id="PF05504"/>
    </source>
</evidence>
<dbReference type="AlphaFoldDB" id="A0A3Q9RS88"/>
<keyword evidence="3" id="KW-0309">Germination</keyword>
<evidence type="ECO:0000256" key="2">
    <source>
        <dbReference type="ARBA" id="ARBA00007886"/>
    </source>
</evidence>
<reference evidence="10 11" key="1">
    <citation type="submission" date="2018-01" db="EMBL/GenBank/DDBJ databases">
        <title>Bacillus asahii Genome sequencing and assembly.</title>
        <authorList>
            <person name="Jiang H."/>
            <person name="Feng Y."/>
            <person name="Zhao F."/>
            <person name="Lin X."/>
        </authorList>
    </citation>
    <scope>NUCLEOTIDE SEQUENCE [LARGE SCALE GENOMIC DNA]</scope>
    <source>
        <strain evidence="10 11">OM18</strain>
    </source>
</reference>
<dbReference type="Gene3D" id="3.30.300.210">
    <property type="entry name" value="Nutrient germinant receptor protein C, domain 3"/>
    <property type="match status" value="1"/>
</dbReference>
<keyword evidence="5" id="KW-0472">Membrane</keyword>
<evidence type="ECO:0000256" key="7">
    <source>
        <dbReference type="ARBA" id="ARBA00023288"/>
    </source>
</evidence>
<evidence type="ECO:0000256" key="3">
    <source>
        <dbReference type="ARBA" id="ARBA00022544"/>
    </source>
</evidence>
<gene>
    <name evidence="10" type="primary">gerKC</name>
    <name evidence="10" type="ORF">BAOM_4469</name>
</gene>
<dbReference type="InterPro" id="IPR046953">
    <property type="entry name" value="Spore_GerAC-like_C"/>
</dbReference>
<feature type="domain" description="Spore germination protein N-terminal" evidence="9">
    <location>
        <begin position="24"/>
        <end position="200"/>
    </location>
</feature>
<evidence type="ECO:0000313" key="10">
    <source>
        <dbReference type="EMBL" id="AZV45049.1"/>
    </source>
</evidence>
<evidence type="ECO:0000313" key="11">
    <source>
        <dbReference type="Proteomes" id="UP000283095"/>
    </source>
</evidence>